<feature type="region of interest" description="Disordered" evidence="1">
    <location>
        <begin position="40"/>
        <end position="63"/>
    </location>
</feature>
<dbReference type="AlphaFoldDB" id="A0AAE0HP97"/>
<proteinExistence type="predicted"/>
<dbReference type="Proteomes" id="UP001278766">
    <property type="component" value="Unassembled WGS sequence"/>
</dbReference>
<reference evidence="2" key="1">
    <citation type="journal article" date="2023" name="Mol. Phylogenet. Evol.">
        <title>Genome-scale phylogeny and comparative genomics of the fungal order Sordariales.</title>
        <authorList>
            <person name="Hensen N."/>
            <person name="Bonometti L."/>
            <person name="Westerberg I."/>
            <person name="Brannstrom I.O."/>
            <person name="Guillou S."/>
            <person name="Cros-Aarteil S."/>
            <person name="Calhoun S."/>
            <person name="Haridas S."/>
            <person name="Kuo A."/>
            <person name="Mondo S."/>
            <person name="Pangilinan J."/>
            <person name="Riley R."/>
            <person name="LaButti K."/>
            <person name="Andreopoulos B."/>
            <person name="Lipzen A."/>
            <person name="Chen C."/>
            <person name="Yan M."/>
            <person name="Daum C."/>
            <person name="Ng V."/>
            <person name="Clum A."/>
            <person name="Steindorff A."/>
            <person name="Ohm R.A."/>
            <person name="Martin F."/>
            <person name="Silar P."/>
            <person name="Natvig D.O."/>
            <person name="Lalanne C."/>
            <person name="Gautier V."/>
            <person name="Ament-Velasquez S.L."/>
            <person name="Kruys A."/>
            <person name="Hutchinson M.I."/>
            <person name="Powell A.J."/>
            <person name="Barry K."/>
            <person name="Miller A.N."/>
            <person name="Grigoriev I.V."/>
            <person name="Debuchy R."/>
            <person name="Gladieux P."/>
            <person name="Hiltunen Thoren M."/>
            <person name="Johannesson H."/>
        </authorList>
    </citation>
    <scope>NUCLEOTIDE SEQUENCE</scope>
    <source>
        <strain evidence="2">CBS 168.71</strain>
    </source>
</reference>
<protein>
    <submittedName>
        <fullName evidence="2">Uncharacterized protein</fullName>
    </submittedName>
</protein>
<name>A0AAE0HP97_9PEZI</name>
<gene>
    <name evidence="2" type="ORF">B0H64DRAFT_1527</name>
</gene>
<organism evidence="2 3">
    <name type="scientific">Chaetomium fimeti</name>
    <dbReference type="NCBI Taxonomy" id="1854472"/>
    <lineage>
        <taxon>Eukaryota</taxon>
        <taxon>Fungi</taxon>
        <taxon>Dikarya</taxon>
        <taxon>Ascomycota</taxon>
        <taxon>Pezizomycotina</taxon>
        <taxon>Sordariomycetes</taxon>
        <taxon>Sordariomycetidae</taxon>
        <taxon>Sordariales</taxon>
        <taxon>Chaetomiaceae</taxon>
        <taxon>Chaetomium</taxon>
    </lineage>
</organism>
<reference evidence="2" key="2">
    <citation type="submission" date="2023-06" db="EMBL/GenBank/DDBJ databases">
        <authorList>
            <consortium name="Lawrence Berkeley National Laboratory"/>
            <person name="Haridas S."/>
            <person name="Hensen N."/>
            <person name="Bonometti L."/>
            <person name="Westerberg I."/>
            <person name="Brannstrom I.O."/>
            <person name="Guillou S."/>
            <person name="Cros-Aarteil S."/>
            <person name="Calhoun S."/>
            <person name="Kuo A."/>
            <person name="Mondo S."/>
            <person name="Pangilinan J."/>
            <person name="Riley R."/>
            <person name="Labutti K."/>
            <person name="Andreopoulos B."/>
            <person name="Lipzen A."/>
            <person name="Chen C."/>
            <person name="Yanf M."/>
            <person name="Daum C."/>
            <person name="Ng V."/>
            <person name="Clum A."/>
            <person name="Steindorff A."/>
            <person name="Ohm R."/>
            <person name="Martin F."/>
            <person name="Silar P."/>
            <person name="Natvig D."/>
            <person name="Lalanne C."/>
            <person name="Gautier V."/>
            <person name="Ament-Velasquez S.L."/>
            <person name="Kruys A."/>
            <person name="Hutchinson M.I."/>
            <person name="Powell A.J."/>
            <person name="Barry K."/>
            <person name="Miller A.N."/>
            <person name="Grigoriev I.V."/>
            <person name="Debuchy R."/>
            <person name="Gladieux P."/>
            <person name="Thoren M.H."/>
            <person name="Johannesson H."/>
        </authorList>
    </citation>
    <scope>NUCLEOTIDE SEQUENCE</scope>
    <source>
        <strain evidence="2">CBS 168.71</strain>
    </source>
</reference>
<feature type="compositionally biased region" description="Low complexity" evidence="1">
    <location>
        <begin position="40"/>
        <end position="58"/>
    </location>
</feature>
<evidence type="ECO:0000256" key="1">
    <source>
        <dbReference type="SAM" id="MobiDB-lite"/>
    </source>
</evidence>
<dbReference type="RefSeq" id="XP_062663331.1">
    <property type="nucleotide sequence ID" value="XM_062798462.1"/>
</dbReference>
<dbReference type="EMBL" id="JAUEPN010000001">
    <property type="protein sequence ID" value="KAK3299817.1"/>
    <property type="molecule type" value="Genomic_DNA"/>
</dbReference>
<accession>A0AAE0HP97</accession>
<keyword evidence="3" id="KW-1185">Reference proteome</keyword>
<comment type="caution">
    <text evidence="2">The sequence shown here is derived from an EMBL/GenBank/DDBJ whole genome shotgun (WGS) entry which is preliminary data.</text>
</comment>
<evidence type="ECO:0000313" key="3">
    <source>
        <dbReference type="Proteomes" id="UP001278766"/>
    </source>
</evidence>
<evidence type="ECO:0000313" key="2">
    <source>
        <dbReference type="EMBL" id="KAK3299817.1"/>
    </source>
</evidence>
<dbReference type="GeneID" id="87835410"/>
<sequence length="296" mass="32166">MAAQKKQYFLAPSWDYPPSGPIALGNIILSPSRPVPALLSATTLSPPPLSSESKPETLAGPNRTSTFKHNVEWTRDQSLSRSLGVWSRFIELLGVRLDFETSRSTQDVFRFASVRTEEWFPSEEYLAAALRDPMVRRRMGAGKGALVRRAVYVVVGVKTVSGAQVKRVWTRGLAAQTEVSVDAMGASVLVASGPAGGVKWERGESMEFEGGDDFVFAYRVRKVWLRAGEKGVGQDDYTRGTMLGESLGDEKEGEGVDMENVVVEGLDASDIGDKWSGSEVVDDGEDIEVFAPATGK</sequence>